<proteinExistence type="predicted"/>
<sequence length="262" mass="30148">MHRALTLPEVVLSIISYLPTWDLLTCHAVSSGWRRILVANLPARMRPLPDTSSTFLLEKTTLALPDSIRSLARSLDLRPKEFVDWIIQPEVERDYLSWRIETADELQEALRPYMHPLLATHVHDLTGGIDDVIRGQMGISILTLMGLGEFERMLKIRNGEEEGMKYLTHPVTKKVEVRCLDGAEWDEDYMNVRTAKADMEWSRKYVRVERESGVRMCDVVDELRGVIEADWVVQHGCGNVLLNWRMGDCTERHLFNAFELTG</sequence>
<dbReference type="CDD" id="cd09917">
    <property type="entry name" value="F-box_SF"/>
    <property type="match status" value="1"/>
</dbReference>
<dbReference type="SUPFAM" id="SSF81383">
    <property type="entry name" value="F-box domain"/>
    <property type="match status" value="1"/>
</dbReference>
<dbReference type="GeneID" id="25848249"/>
<dbReference type="HOGENOM" id="CLU_1061693_0_0_1"/>
<evidence type="ECO:0000313" key="2">
    <source>
        <dbReference type="EMBL" id="ENI06262.1"/>
    </source>
</evidence>
<organism evidence="2 3">
    <name type="scientific">Cochliobolus heterostrophus (strain C4 / ATCC 48331 / race T)</name>
    <name type="common">Southern corn leaf blight fungus</name>
    <name type="synonym">Bipolaris maydis</name>
    <dbReference type="NCBI Taxonomy" id="665024"/>
    <lineage>
        <taxon>Eukaryota</taxon>
        <taxon>Fungi</taxon>
        <taxon>Dikarya</taxon>
        <taxon>Ascomycota</taxon>
        <taxon>Pezizomycotina</taxon>
        <taxon>Dothideomycetes</taxon>
        <taxon>Pleosporomycetidae</taxon>
        <taxon>Pleosporales</taxon>
        <taxon>Pleosporineae</taxon>
        <taxon>Pleosporaceae</taxon>
        <taxon>Bipolaris</taxon>
    </lineage>
</organism>
<name>N4XMA1_COCH4</name>
<accession>N4XMA1</accession>
<evidence type="ECO:0000259" key="1">
    <source>
        <dbReference type="Pfam" id="PF12937"/>
    </source>
</evidence>
<dbReference type="Proteomes" id="UP000012338">
    <property type="component" value="Unassembled WGS sequence"/>
</dbReference>
<dbReference type="OrthoDB" id="3746467at2759"/>
<gene>
    <name evidence="2" type="ORF">COCC4DRAFT_80543</name>
</gene>
<keyword evidence="3" id="KW-1185">Reference proteome</keyword>
<feature type="domain" description="F-box" evidence="1">
    <location>
        <begin position="8"/>
        <end position="37"/>
    </location>
</feature>
<protein>
    <recommendedName>
        <fullName evidence="1">F-box domain-containing protein</fullName>
    </recommendedName>
</protein>
<dbReference type="Pfam" id="PF12937">
    <property type="entry name" value="F-box-like"/>
    <property type="match status" value="1"/>
</dbReference>
<dbReference type="InterPro" id="IPR036047">
    <property type="entry name" value="F-box-like_dom_sf"/>
</dbReference>
<dbReference type="Gene3D" id="1.20.1280.50">
    <property type="match status" value="1"/>
</dbReference>
<dbReference type="InterPro" id="IPR001810">
    <property type="entry name" value="F-box_dom"/>
</dbReference>
<dbReference type="EMBL" id="KB733452">
    <property type="protein sequence ID" value="ENI06262.1"/>
    <property type="molecule type" value="Genomic_DNA"/>
</dbReference>
<reference evidence="3" key="2">
    <citation type="journal article" date="2013" name="PLoS Genet.">
        <title>Comparative genome structure, secondary metabolite, and effector coding capacity across Cochliobolus pathogens.</title>
        <authorList>
            <person name="Condon B.J."/>
            <person name="Leng Y."/>
            <person name="Wu D."/>
            <person name="Bushley K.E."/>
            <person name="Ohm R.A."/>
            <person name="Otillar R."/>
            <person name="Martin J."/>
            <person name="Schackwitz W."/>
            <person name="Grimwood J."/>
            <person name="MohdZainudin N."/>
            <person name="Xue C."/>
            <person name="Wang R."/>
            <person name="Manning V.A."/>
            <person name="Dhillon B."/>
            <person name="Tu Z.J."/>
            <person name="Steffenson B.J."/>
            <person name="Salamov A."/>
            <person name="Sun H."/>
            <person name="Lowry S."/>
            <person name="LaButti K."/>
            <person name="Han J."/>
            <person name="Copeland A."/>
            <person name="Lindquist E."/>
            <person name="Barry K."/>
            <person name="Schmutz J."/>
            <person name="Baker S.E."/>
            <person name="Ciuffetti L.M."/>
            <person name="Grigoriev I.V."/>
            <person name="Zhong S."/>
            <person name="Turgeon B.G."/>
        </authorList>
    </citation>
    <scope>NUCLEOTIDE SEQUENCE [LARGE SCALE GENOMIC DNA]</scope>
    <source>
        <strain evidence="3">C4 / ATCC 48331 / race T</strain>
    </source>
</reference>
<evidence type="ECO:0000313" key="3">
    <source>
        <dbReference type="Proteomes" id="UP000012338"/>
    </source>
</evidence>
<reference evidence="2 3" key="1">
    <citation type="journal article" date="2012" name="PLoS Pathog.">
        <title>Diverse lifestyles and strategies of plant pathogenesis encoded in the genomes of eighteen Dothideomycetes fungi.</title>
        <authorList>
            <person name="Ohm R.A."/>
            <person name="Feau N."/>
            <person name="Henrissat B."/>
            <person name="Schoch C.L."/>
            <person name="Horwitz B.A."/>
            <person name="Barry K.W."/>
            <person name="Condon B.J."/>
            <person name="Copeland A.C."/>
            <person name="Dhillon B."/>
            <person name="Glaser F."/>
            <person name="Hesse C.N."/>
            <person name="Kosti I."/>
            <person name="LaButti K."/>
            <person name="Lindquist E.A."/>
            <person name="Lucas S."/>
            <person name="Salamov A.A."/>
            <person name="Bradshaw R.E."/>
            <person name="Ciuffetti L."/>
            <person name="Hamelin R.C."/>
            <person name="Kema G.H.J."/>
            <person name="Lawrence C."/>
            <person name="Scott J.A."/>
            <person name="Spatafora J.W."/>
            <person name="Turgeon B.G."/>
            <person name="de Wit P.J.G.M."/>
            <person name="Zhong S."/>
            <person name="Goodwin S.B."/>
            <person name="Grigoriev I.V."/>
        </authorList>
    </citation>
    <scope>NUCLEOTIDE SEQUENCE [LARGE SCALE GENOMIC DNA]</scope>
    <source>
        <strain evidence="3">C4 / ATCC 48331 / race T</strain>
    </source>
</reference>
<dbReference type="RefSeq" id="XP_014080171.1">
    <property type="nucleotide sequence ID" value="XM_014224696.1"/>
</dbReference>
<dbReference type="AlphaFoldDB" id="N4XMA1"/>